<dbReference type="GeneID" id="27698262"/>
<feature type="region of interest" description="Disordered" evidence="1">
    <location>
        <begin position="532"/>
        <end position="558"/>
    </location>
</feature>
<feature type="compositionally biased region" description="Basic and acidic residues" evidence="1">
    <location>
        <begin position="538"/>
        <end position="558"/>
    </location>
</feature>
<dbReference type="OrthoDB" id="3210378at2759"/>
<keyword evidence="3" id="KW-1185">Reference proteome</keyword>
<organism evidence="2 3">
    <name type="scientific">Cladophialophora bantiana (strain ATCC 10958 / CBS 173.52 / CDC B-1940 / NIH 8579)</name>
    <name type="common">Xylohypha bantiana</name>
    <dbReference type="NCBI Taxonomy" id="1442370"/>
    <lineage>
        <taxon>Eukaryota</taxon>
        <taxon>Fungi</taxon>
        <taxon>Dikarya</taxon>
        <taxon>Ascomycota</taxon>
        <taxon>Pezizomycotina</taxon>
        <taxon>Eurotiomycetes</taxon>
        <taxon>Chaetothyriomycetidae</taxon>
        <taxon>Chaetothyriales</taxon>
        <taxon>Herpotrichiellaceae</taxon>
        <taxon>Cladophialophora</taxon>
    </lineage>
</organism>
<dbReference type="HOGENOM" id="CLU_008827_2_0_1"/>
<feature type="compositionally biased region" description="Low complexity" evidence="1">
    <location>
        <begin position="605"/>
        <end position="614"/>
    </location>
</feature>
<dbReference type="EMBL" id="KN846986">
    <property type="protein sequence ID" value="KIW94018.1"/>
    <property type="molecule type" value="Genomic_DNA"/>
</dbReference>
<dbReference type="Proteomes" id="UP000053789">
    <property type="component" value="Unassembled WGS sequence"/>
</dbReference>
<proteinExistence type="predicted"/>
<dbReference type="RefSeq" id="XP_016620687.1">
    <property type="nucleotide sequence ID" value="XM_016763074.1"/>
</dbReference>
<dbReference type="AlphaFoldDB" id="A0A0D2HL88"/>
<gene>
    <name evidence="2" type="ORF">Z519_05334</name>
</gene>
<sequence>MSGSSSKTKMSSVRSQIQLPPGLLDEHQTFQFELYHPRWKCLETLMLCSPGSLGVIEHELFIRVLHSLPALRSLCISSLDADDFHDVTLLSLPPWVSTLRLEECQGITDAGLMQWAASPNAVQIERLSLLYQNITSLRTPSKISASLGRLWKFMILQADVVPWSPKEVGLVLFQPVLAWKSLRFLHWDILCQSPEGSNCTHCLHEARQQMPNTHLALSISHNGFPSLRHLRAPRDVSPPGVLQSVCQPMEEDNVLPGNGLLYQPQDLARSNRLLVTRLRAQSIAHQIAAEGMNSVLPRALRHSAVTGWSAGLDPEQKSNGEMPMPAFNLWEPVASYGPRGSRDTPPTDLPISPNTCPFSPPAPDDGIISPITTEREERYWFGGGPDKEATGGPQRTNASLKEMAHRESICWATPGPNRRGRSMCVCEEWGGQNVEERRCGISPPPRSPLQPAPGVISLAPSVRGNIPARNFPEPQVMDRKWTPVSSGATRTSPPARPIFCLQPDIAGRDENEGLIEWGELLKICEKVKVRTNDANAARSDRQDAKPDEGDGHGQGHTGDECTGCWNRYIYSEDQPGEVVTVLSAPPTMSGSSGTKGRPRSKSKSSSRLSLSLGHRGSKEKIRSEVSSSRHVARPRGDKGGCVSASDFF</sequence>
<evidence type="ECO:0000313" key="2">
    <source>
        <dbReference type="EMBL" id="KIW94018.1"/>
    </source>
</evidence>
<protein>
    <submittedName>
        <fullName evidence="2">Uncharacterized protein</fullName>
    </submittedName>
</protein>
<feature type="region of interest" description="Disordered" evidence="1">
    <location>
        <begin position="582"/>
        <end position="648"/>
    </location>
</feature>
<evidence type="ECO:0000256" key="1">
    <source>
        <dbReference type="SAM" id="MobiDB-lite"/>
    </source>
</evidence>
<name>A0A0D2HL88_CLAB1</name>
<reference evidence="2" key="1">
    <citation type="submission" date="2015-01" db="EMBL/GenBank/DDBJ databases">
        <title>The Genome Sequence of Cladophialophora bantiana CBS 173.52.</title>
        <authorList>
            <consortium name="The Broad Institute Genomics Platform"/>
            <person name="Cuomo C."/>
            <person name="de Hoog S."/>
            <person name="Gorbushina A."/>
            <person name="Stielow B."/>
            <person name="Teixiera M."/>
            <person name="Abouelleil A."/>
            <person name="Chapman S.B."/>
            <person name="Priest M."/>
            <person name="Young S.K."/>
            <person name="Wortman J."/>
            <person name="Nusbaum C."/>
            <person name="Birren B."/>
        </authorList>
    </citation>
    <scope>NUCLEOTIDE SEQUENCE [LARGE SCALE GENOMIC DNA]</scope>
    <source>
        <strain evidence="2">CBS 173.52</strain>
    </source>
</reference>
<dbReference type="VEuPathDB" id="FungiDB:Z519_05334"/>
<accession>A0A0D2HL88</accession>
<dbReference type="SUPFAM" id="SSF52047">
    <property type="entry name" value="RNI-like"/>
    <property type="match status" value="1"/>
</dbReference>
<evidence type="ECO:0000313" key="3">
    <source>
        <dbReference type="Proteomes" id="UP000053789"/>
    </source>
</evidence>